<evidence type="ECO:0000313" key="1">
    <source>
        <dbReference type="EMBL" id="AAX22084.2"/>
    </source>
</evidence>
<reference evidence="1" key="1">
    <citation type="journal article" date="2006" name="Infect. Immun.">
        <title>Acquisition of avian pathogenic Escherichia coli plasmids by a commensal E. coli isolate enhances its abilities to kill chicken embryos, grow in human urine, and colonize the murine kidney.</title>
        <authorList>
            <person name="Skyberg J.A."/>
            <person name="Johnson T.J."/>
            <person name="Johnson J.R."/>
            <person name="Clabots C."/>
            <person name="Logue C.M."/>
            <person name="Nolan L.K."/>
        </authorList>
    </citation>
    <scope>NUCLEOTIDE SEQUENCE</scope>
    <source>
        <strain evidence="1">A2363</strain>
        <plasmid evidence="1">pAPEC-O2-ColV</plasmid>
    </source>
</reference>
<dbReference type="AlphaFoldDB" id="Q5DQG7"/>
<gene>
    <name evidence="1" type="ORF">O2ColV62</name>
</gene>
<geneLocation type="plasmid" evidence="1">
    <name>pAPEC-O2-ColV</name>
</geneLocation>
<name>Q5DQG7_ECOLX</name>
<keyword evidence="1" id="KW-0614">Plasmid</keyword>
<dbReference type="EMBL" id="AY545598">
    <property type="protein sequence ID" value="AAX22084.2"/>
    <property type="molecule type" value="Genomic_DNA"/>
</dbReference>
<organism evidence="1">
    <name type="scientific">Escherichia coli</name>
    <dbReference type="NCBI Taxonomy" id="562"/>
    <lineage>
        <taxon>Bacteria</taxon>
        <taxon>Pseudomonadati</taxon>
        <taxon>Pseudomonadota</taxon>
        <taxon>Gammaproteobacteria</taxon>
        <taxon>Enterobacterales</taxon>
        <taxon>Enterobacteriaceae</taxon>
        <taxon>Escherichia</taxon>
    </lineage>
</organism>
<protein>
    <submittedName>
        <fullName evidence="1">Uncharacterized protein</fullName>
    </submittedName>
</protein>
<accession>Q5DQG7</accession>
<sequence length="124" mass="14340">MTQLIVIDYYYHTVIMLSCTCTLIKERENRRLAEQPIRSSSSMAAIRFCSAMYSRMRFLSWLASMVQNISIIYRRLSCSFHPAMQQRKIRPCHGEAHRRARVADVLPQPGHGTRYYAAVPRSGA</sequence>
<proteinExistence type="predicted"/>